<evidence type="ECO:0000256" key="3">
    <source>
        <dbReference type="ARBA" id="ARBA00022617"/>
    </source>
</evidence>
<evidence type="ECO:0000313" key="9">
    <source>
        <dbReference type="EMBL" id="KGO61470.1"/>
    </source>
</evidence>
<keyword evidence="8" id="KW-1133">Transmembrane helix</keyword>
<comment type="cofactor">
    <cofactor evidence="1">
        <name>heme</name>
        <dbReference type="ChEBI" id="CHEBI:30413"/>
    </cofactor>
</comment>
<organism evidence="9 10">
    <name type="scientific">Penicillium expansum</name>
    <name type="common">Blue mold rot fungus</name>
    <dbReference type="NCBI Taxonomy" id="27334"/>
    <lineage>
        <taxon>Eukaryota</taxon>
        <taxon>Fungi</taxon>
        <taxon>Dikarya</taxon>
        <taxon>Ascomycota</taxon>
        <taxon>Pezizomycotina</taxon>
        <taxon>Eurotiomycetes</taxon>
        <taxon>Eurotiomycetidae</taxon>
        <taxon>Eurotiales</taxon>
        <taxon>Aspergillaceae</taxon>
        <taxon>Penicillium</taxon>
    </lineage>
</organism>
<gene>
    <name evidence="9" type="ORF">PEX2_085450</name>
</gene>
<dbReference type="PhylomeDB" id="A0A0A2KAT3"/>
<dbReference type="OrthoDB" id="1470350at2759"/>
<dbReference type="STRING" id="27334.A0A0A2KAT3"/>
<keyword evidence="10" id="KW-1185">Reference proteome</keyword>
<keyword evidence="5" id="KW-0560">Oxidoreductase</keyword>
<dbReference type="GO" id="GO:0004497">
    <property type="term" value="F:monooxygenase activity"/>
    <property type="evidence" value="ECO:0007669"/>
    <property type="project" value="UniProtKB-KW"/>
</dbReference>
<evidence type="ECO:0000256" key="7">
    <source>
        <dbReference type="ARBA" id="ARBA00023033"/>
    </source>
</evidence>
<dbReference type="PANTHER" id="PTHR24305:SF210">
    <property type="entry name" value="CYTOCHROME P450 MONOOXYGENASE ASQL-RELATED"/>
    <property type="match status" value="1"/>
</dbReference>
<comment type="caution">
    <text evidence="9">The sequence shown here is derived from an EMBL/GenBank/DDBJ whole genome shotgun (WGS) entry which is preliminary data.</text>
</comment>
<dbReference type="HOGENOM" id="CLU_943660_0_0_1"/>
<keyword evidence="8" id="KW-0812">Transmembrane</keyword>
<name>A0A0A2KAT3_PENEN</name>
<evidence type="ECO:0000313" key="10">
    <source>
        <dbReference type="Proteomes" id="UP000030143"/>
    </source>
</evidence>
<dbReference type="AlphaFoldDB" id="A0A0A2KAT3"/>
<evidence type="ECO:0000256" key="5">
    <source>
        <dbReference type="ARBA" id="ARBA00023002"/>
    </source>
</evidence>
<dbReference type="GO" id="GO:0016705">
    <property type="term" value="F:oxidoreductase activity, acting on paired donors, with incorporation or reduction of molecular oxygen"/>
    <property type="evidence" value="ECO:0007669"/>
    <property type="project" value="InterPro"/>
</dbReference>
<feature type="transmembrane region" description="Helical" evidence="8">
    <location>
        <begin position="139"/>
        <end position="158"/>
    </location>
</feature>
<dbReference type="EMBL" id="JQFZ01000034">
    <property type="protein sequence ID" value="KGO61470.1"/>
    <property type="molecule type" value="Genomic_DNA"/>
</dbReference>
<evidence type="ECO:0000256" key="8">
    <source>
        <dbReference type="SAM" id="Phobius"/>
    </source>
</evidence>
<keyword evidence="8" id="KW-0472">Membrane</keyword>
<dbReference type="GeneID" id="27681235"/>
<evidence type="ECO:0000256" key="1">
    <source>
        <dbReference type="ARBA" id="ARBA00001971"/>
    </source>
</evidence>
<dbReference type="InterPro" id="IPR050121">
    <property type="entry name" value="Cytochrome_P450_monoxygenase"/>
</dbReference>
<dbReference type="GO" id="GO:0043386">
    <property type="term" value="P:mycotoxin biosynthetic process"/>
    <property type="evidence" value="ECO:0007669"/>
    <property type="project" value="UniProtKB-ARBA"/>
</dbReference>
<dbReference type="InterPro" id="IPR036396">
    <property type="entry name" value="Cyt_P450_sf"/>
</dbReference>
<dbReference type="GO" id="GO:0005506">
    <property type="term" value="F:iron ion binding"/>
    <property type="evidence" value="ECO:0007669"/>
    <property type="project" value="InterPro"/>
</dbReference>
<reference evidence="9 10" key="1">
    <citation type="journal article" date="2015" name="Mol. Plant Microbe Interact.">
        <title>Genome, transcriptome, and functional analyses of Penicillium expansum provide new insights into secondary metabolism and pathogenicity.</title>
        <authorList>
            <person name="Ballester A.R."/>
            <person name="Marcet-Houben M."/>
            <person name="Levin E."/>
            <person name="Sela N."/>
            <person name="Selma-Lazaro C."/>
            <person name="Carmona L."/>
            <person name="Wisniewski M."/>
            <person name="Droby S."/>
            <person name="Gonzalez-Candelas L."/>
            <person name="Gabaldon T."/>
        </authorList>
    </citation>
    <scope>NUCLEOTIDE SEQUENCE [LARGE SCALE GENOMIC DNA]</scope>
    <source>
        <strain evidence="9 10">MD-8</strain>
    </source>
</reference>
<accession>A0A0A2KAT3</accession>
<protein>
    <submittedName>
        <fullName evidence="9">Cytochrome P450</fullName>
    </submittedName>
</protein>
<dbReference type="RefSeq" id="XP_016602262.1">
    <property type="nucleotide sequence ID" value="XM_016745815.1"/>
</dbReference>
<dbReference type="InterPro" id="IPR001128">
    <property type="entry name" value="Cyt_P450"/>
</dbReference>
<keyword evidence="7" id="KW-0503">Monooxygenase</keyword>
<comment type="similarity">
    <text evidence="2">Belongs to the cytochrome P450 family.</text>
</comment>
<keyword evidence="6" id="KW-0408">Iron</keyword>
<dbReference type="Pfam" id="PF00067">
    <property type="entry name" value="p450"/>
    <property type="match status" value="1"/>
</dbReference>
<sequence length="295" mass="33376">MIRIMDKFAADFGLQLIAANRIISALDAGLILKYSLTISFIYAIGRGTYLSFLHPLANFPGPKLAAVSNVWFTGRYPWALEAAFEKYGDVVRVSPNELAFMTPNAAKVKSSTFLSTFGKVGLWGTTNQVTRRFRMLRPFVWFLIPLSVVLTVPTLLRLNRQEIRRRMSQRDEIKHPDYVEQLLPKDGKPDPTEDWIIAQANVFIVAGFDPMTNLISSALYYLLTNKDQYGHAQKEIREEFAEYDDITGDRLQKMKYLQAVIDESLRLHTNAAFGLPRVSPGYEVDGNFVPPGSTT</sequence>
<dbReference type="GO" id="GO:0020037">
    <property type="term" value="F:heme binding"/>
    <property type="evidence" value="ECO:0007669"/>
    <property type="project" value="InterPro"/>
</dbReference>
<dbReference type="PANTHER" id="PTHR24305">
    <property type="entry name" value="CYTOCHROME P450"/>
    <property type="match status" value="1"/>
</dbReference>
<proteinExistence type="inferred from homology"/>
<dbReference type="Gene3D" id="1.10.630.10">
    <property type="entry name" value="Cytochrome P450"/>
    <property type="match status" value="1"/>
</dbReference>
<dbReference type="SUPFAM" id="SSF48264">
    <property type="entry name" value="Cytochrome P450"/>
    <property type="match status" value="1"/>
</dbReference>
<keyword evidence="3" id="KW-0349">Heme</keyword>
<evidence type="ECO:0000256" key="2">
    <source>
        <dbReference type="ARBA" id="ARBA00010617"/>
    </source>
</evidence>
<evidence type="ECO:0000256" key="4">
    <source>
        <dbReference type="ARBA" id="ARBA00022723"/>
    </source>
</evidence>
<evidence type="ECO:0000256" key="6">
    <source>
        <dbReference type="ARBA" id="ARBA00023004"/>
    </source>
</evidence>
<keyword evidence="4" id="KW-0479">Metal-binding</keyword>
<dbReference type="VEuPathDB" id="FungiDB:PEXP_001870"/>
<dbReference type="Proteomes" id="UP000030143">
    <property type="component" value="Unassembled WGS sequence"/>
</dbReference>